<comment type="caution">
    <text evidence="1">The sequence shown here is derived from an EMBL/GenBank/DDBJ whole genome shotgun (WGS) entry which is preliminary data.</text>
</comment>
<evidence type="ECO:0000313" key="2">
    <source>
        <dbReference type="Proteomes" id="UP001241377"/>
    </source>
</evidence>
<dbReference type="EMBL" id="JASBWR010000022">
    <property type="protein sequence ID" value="KAJ9108137.1"/>
    <property type="molecule type" value="Genomic_DNA"/>
</dbReference>
<accession>A0ACC2WC16</accession>
<organism evidence="1 2">
    <name type="scientific">Naganishia cerealis</name>
    <dbReference type="NCBI Taxonomy" id="610337"/>
    <lineage>
        <taxon>Eukaryota</taxon>
        <taxon>Fungi</taxon>
        <taxon>Dikarya</taxon>
        <taxon>Basidiomycota</taxon>
        <taxon>Agaricomycotina</taxon>
        <taxon>Tremellomycetes</taxon>
        <taxon>Filobasidiales</taxon>
        <taxon>Filobasidiaceae</taxon>
        <taxon>Naganishia</taxon>
    </lineage>
</organism>
<evidence type="ECO:0000313" key="1">
    <source>
        <dbReference type="EMBL" id="KAJ9108137.1"/>
    </source>
</evidence>
<proteinExistence type="predicted"/>
<gene>
    <name evidence="1" type="ORF">QFC19_002604</name>
</gene>
<protein>
    <submittedName>
        <fullName evidence="1">Uncharacterized protein</fullName>
    </submittedName>
</protein>
<reference evidence="1" key="1">
    <citation type="submission" date="2023-04" db="EMBL/GenBank/DDBJ databases">
        <title>Draft Genome sequencing of Naganishia species isolated from polar environments using Oxford Nanopore Technology.</title>
        <authorList>
            <person name="Leo P."/>
            <person name="Venkateswaran K."/>
        </authorList>
    </citation>
    <scope>NUCLEOTIDE SEQUENCE</scope>
    <source>
        <strain evidence="1">MNA-CCFEE 5261</strain>
    </source>
</reference>
<name>A0ACC2WC16_9TREE</name>
<keyword evidence="2" id="KW-1185">Reference proteome</keyword>
<sequence length="788" mass="83644">MTTTADSPLLPRPLEAEHHELPVHNGFLAGMHSHLPHPHGTPQTVTTKSISDQTAQYVEALKREAFGKHPEQNPGEKDVRDSEPQMGDRDVVTQVLDNSDSVRVAGGTGKYFQSNDDTLSTSEQRRTAGASSGTHGSDMNGTGSRTDGLKGIPSQVDDAQLFDGFGSTAQNAVSHPDSNVTAQINPFHKLSFPDGGSPPWITKPLVPIEGGLQSDLSSAPLVHIKRVSRDTVVLVPATPAIEQTSDLASTLQAGQTSTHFLQKNGNSQQLEMTNGQLAIMTRQEERKTGFFSRFERAFGRSGNDQHTSDIPLPDGGIQVRSSQLPDSGDFLRQGPLGDDSTEVQGNAPPSPPISDHDTGVENNNAASSVQTRPFHAFQPLGDMRVISPLAEPFYGNVEAHGQYGNGGLPPLPKSTSLSVVSIVDGTSSQRSISGQSYTAEPETMNDVEETQQDAIAASRARLRPSVNTTMLEGVNSRNSVASASGSPTDSAATPADKTVVLAPPILTGTTRSGSIAAIKRGLGKASNATGSRQTSTAGSSLIDMESRVPSPVSLQAVGRRMSSDRYSQKGRQSLEQYAQNGLGLGIPANPAQGPVNSTAPPPASQSPPLQPPINPGRRNTTSGFSSPKAPNRNPLISSQSQLQIPQSSNTSSGFTGGLLSPKSRQMTDVPGLNGPALDPDILAEADRLRKERLNRRQRRRSGSGDEAIPLDGESPPGVIPSTSEEINGDAISARSQSQTKYKERQLPTEQDRVLVGNLIGEDHVNYVLMYNMLTGIRIGVRLYSSVLT</sequence>
<dbReference type="Proteomes" id="UP001241377">
    <property type="component" value="Unassembled WGS sequence"/>
</dbReference>